<feature type="binding site" evidence="15">
    <location>
        <position position="481"/>
    </location>
    <ligand>
        <name>Zn(2+)</name>
        <dbReference type="ChEBI" id="CHEBI:29105"/>
        <note>catalytic</note>
    </ligand>
</feature>
<dbReference type="SUPFAM" id="SSF52540">
    <property type="entry name" value="P-loop containing nucleoside triphosphate hydrolases"/>
    <property type="match status" value="1"/>
</dbReference>
<dbReference type="MEROPS" id="M41.013"/>
<evidence type="ECO:0000256" key="4">
    <source>
        <dbReference type="ARBA" id="ARBA00022670"/>
    </source>
</evidence>
<dbReference type="OrthoDB" id="9809379at2"/>
<keyword evidence="11 15" id="KW-1133">Transmembrane helix</keyword>
<dbReference type="KEGG" id="dpd:Deipe_3073"/>
<comment type="similarity">
    <text evidence="16">Belongs to the AAA ATPase family.</text>
</comment>
<name>L0A5S2_DEIPD</name>
<feature type="chain" id="PRO_5003939124" description="ATP-dependent zinc metalloprotease FtsH" evidence="17">
    <location>
        <begin position="24"/>
        <end position="599"/>
    </location>
</feature>
<reference evidence="20" key="1">
    <citation type="submission" date="2012-03" db="EMBL/GenBank/DDBJ databases">
        <title>Complete sequence of chromosome of Deinococcus peraridilitoris DSM 19664.</title>
        <authorList>
            <person name="Lucas S."/>
            <person name="Copeland A."/>
            <person name="Lapidus A."/>
            <person name="Glavina del Rio T."/>
            <person name="Dalin E."/>
            <person name="Tice H."/>
            <person name="Bruce D."/>
            <person name="Goodwin L."/>
            <person name="Pitluck S."/>
            <person name="Peters L."/>
            <person name="Mikhailova N."/>
            <person name="Lu M."/>
            <person name="Kyrpides N."/>
            <person name="Mavromatis K."/>
            <person name="Ivanova N."/>
            <person name="Brettin T."/>
            <person name="Detter J.C."/>
            <person name="Han C."/>
            <person name="Larimer F."/>
            <person name="Land M."/>
            <person name="Hauser L."/>
            <person name="Markowitz V."/>
            <person name="Cheng J.-F."/>
            <person name="Hugenholtz P."/>
            <person name="Woyke T."/>
            <person name="Wu D."/>
            <person name="Pukall R."/>
            <person name="Steenblock K."/>
            <person name="Brambilla E."/>
            <person name="Klenk H.-P."/>
            <person name="Eisen J.A."/>
        </authorList>
    </citation>
    <scope>NUCLEOTIDE SEQUENCE [LARGE SCALE GENOMIC DNA]</scope>
    <source>
        <strain evidence="20">DSM 19664 / LMG 22246 / CIP 109416 / KR-200</strain>
    </source>
</reference>
<dbReference type="EMBL" id="CP003382">
    <property type="protein sequence ID" value="AFZ68522.1"/>
    <property type="molecule type" value="Genomic_DNA"/>
</dbReference>
<dbReference type="InterPro" id="IPR005936">
    <property type="entry name" value="FtsH"/>
</dbReference>
<dbReference type="eggNOG" id="COG0465">
    <property type="taxonomic scope" value="Bacteria"/>
</dbReference>
<dbReference type="EC" id="3.4.24.-" evidence="15"/>
<evidence type="ECO:0000256" key="3">
    <source>
        <dbReference type="ARBA" id="ARBA00022519"/>
    </source>
</evidence>
<dbReference type="InterPro" id="IPR003959">
    <property type="entry name" value="ATPase_AAA_core"/>
</dbReference>
<evidence type="ECO:0000256" key="13">
    <source>
        <dbReference type="ARBA" id="ARBA00023136"/>
    </source>
</evidence>
<evidence type="ECO:0000256" key="10">
    <source>
        <dbReference type="ARBA" id="ARBA00022840"/>
    </source>
</evidence>
<dbReference type="HAMAP" id="MF_01458">
    <property type="entry name" value="FtsH"/>
    <property type="match status" value="1"/>
</dbReference>
<keyword evidence="8 15" id="KW-0378">Hydrolase</keyword>
<keyword evidence="5 15" id="KW-0812">Transmembrane</keyword>
<evidence type="ECO:0000256" key="16">
    <source>
        <dbReference type="RuleBase" id="RU003651"/>
    </source>
</evidence>
<dbReference type="GO" id="GO:0030163">
    <property type="term" value="P:protein catabolic process"/>
    <property type="evidence" value="ECO:0007669"/>
    <property type="project" value="UniProtKB-UniRule"/>
</dbReference>
<dbReference type="FunFam" id="3.40.50.300:FF:000001">
    <property type="entry name" value="ATP-dependent zinc metalloprotease FtsH"/>
    <property type="match status" value="1"/>
</dbReference>
<keyword evidence="20" id="KW-1185">Reference proteome</keyword>
<dbReference type="HOGENOM" id="CLU_000688_16_2_0"/>
<dbReference type="PANTHER" id="PTHR23076:SF97">
    <property type="entry name" value="ATP-DEPENDENT ZINC METALLOPROTEASE YME1L1"/>
    <property type="match status" value="1"/>
</dbReference>
<dbReference type="Proteomes" id="UP000010467">
    <property type="component" value="Chromosome"/>
</dbReference>
<feature type="binding site" evidence="15">
    <location>
        <position position="406"/>
    </location>
    <ligand>
        <name>Zn(2+)</name>
        <dbReference type="ChEBI" id="CHEBI:29105"/>
        <note>catalytic</note>
    </ligand>
</feature>
<comment type="similarity">
    <text evidence="2 15">In the C-terminal section; belongs to the peptidase M41 family.</text>
</comment>
<evidence type="ECO:0000256" key="7">
    <source>
        <dbReference type="ARBA" id="ARBA00022741"/>
    </source>
</evidence>
<keyword evidence="12 15" id="KW-0482">Metalloprotease</keyword>
<dbReference type="Gene3D" id="1.20.58.760">
    <property type="entry name" value="Peptidase M41"/>
    <property type="match status" value="1"/>
</dbReference>
<dbReference type="GO" id="GO:0016887">
    <property type="term" value="F:ATP hydrolysis activity"/>
    <property type="evidence" value="ECO:0007669"/>
    <property type="project" value="UniProtKB-UniRule"/>
</dbReference>
<dbReference type="Gene3D" id="3.40.50.300">
    <property type="entry name" value="P-loop containing nucleotide triphosphate hydrolases"/>
    <property type="match status" value="1"/>
</dbReference>
<evidence type="ECO:0000256" key="6">
    <source>
        <dbReference type="ARBA" id="ARBA00022723"/>
    </source>
</evidence>
<protein>
    <recommendedName>
        <fullName evidence="15">ATP-dependent zinc metalloprotease FtsH</fullName>
        <ecNumber evidence="15">3.4.24.-</ecNumber>
    </recommendedName>
</protein>
<keyword evidence="3" id="KW-0997">Cell inner membrane</keyword>
<dbReference type="GO" id="GO:0004176">
    <property type="term" value="F:ATP-dependent peptidase activity"/>
    <property type="evidence" value="ECO:0007669"/>
    <property type="project" value="InterPro"/>
</dbReference>
<dbReference type="CDD" id="cd19501">
    <property type="entry name" value="RecA-like_FtsH"/>
    <property type="match status" value="1"/>
</dbReference>
<dbReference type="SMART" id="SM00382">
    <property type="entry name" value="AAA"/>
    <property type="match status" value="1"/>
</dbReference>
<evidence type="ECO:0000256" key="11">
    <source>
        <dbReference type="ARBA" id="ARBA00022989"/>
    </source>
</evidence>
<evidence type="ECO:0000313" key="20">
    <source>
        <dbReference type="Proteomes" id="UP000010467"/>
    </source>
</evidence>
<sequence>MKHMRRLFSLLSLVLLLWGSAVAQDYTVGQLLRDLDAKRVREVSFDGNGNATVTLVGDRREVTVVPPTADFLTRIRESGAEVNVRSARSPFAWVFQLLPIVLLGLFLFVMWRSMRGAASGGASNTFGRSRAHVFAEGSVKVTFTDVAGCDEAKADLQEVVEFLKSPERFHQLGARIPHGILLVGPPGSGKTLLAKAVAGEARVPYFSISGSDFVEMFVGVGAARVRDLFEQAKKAAPCIVFIDEIDAVGRKRGMNFNGGNDEREQTLNQLLVEMDGFESKHDIIILAATNRPDVLDAALLRPGRFDRQVVVDAPDVRGREYILKIHARKKPLDPSVDLGVVAQRTPGMVGADLENLLNEAALLAARDGRTRITMTDLDDAADRVLMGPARKSRLVPEHDRKVTAYHEVGHALVAQLLPHADRVHKLTVVPRGRAAGYMLPLPTDRIHYTREVLEDTIAVALAGQAAEEVTFGEITTGAQSDFQKATNIARKMVTEWGMSQRLGKVANLSENDTFLGGFTERAPYSQLTAQAIDDEVKRIIDEQYARVKALLIEHLAKIHTAVDALLVRETLSGQEFSTLLAGGTLDALPAPKSRPTSSA</sequence>
<dbReference type="Gene3D" id="1.10.8.60">
    <property type="match status" value="1"/>
</dbReference>
<evidence type="ECO:0000256" key="8">
    <source>
        <dbReference type="ARBA" id="ARBA00022801"/>
    </source>
</evidence>
<dbReference type="GO" id="GO:0008270">
    <property type="term" value="F:zinc ion binding"/>
    <property type="evidence" value="ECO:0007669"/>
    <property type="project" value="UniProtKB-UniRule"/>
</dbReference>
<dbReference type="InterPro" id="IPR003960">
    <property type="entry name" value="ATPase_AAA_CS"/>
</dbReference>
<dbReference type="GO" id="GO:0005524">
    <property type="term" value="F:ATP binding"/>
    <property type="evidence" value="ECO:0007669"/>
    <property type="project" value="UniProtKB-UniRule"/>
</dbReference>
<dbReference type="GO" id="GO:0006508">
    <property type="term" value="P:proteolysis"/>
    <property type="evidence" value="ECO:0007669"/>
    <property type="project" value="UniProtKB-KW"/>
</dbReference>
<evidence type="ECO:0000256" key="15">
    <source>
        <dbReference type="HAMAP-Rule" id="MF_01458"/>
    </source>
</evidence>
<evidence type="ECO:0000256" key="2">
    <source>
        <dbReference type="ARBA" id="ARBA00010044"/>
    </source>
</evidence>
<comment type="subcellular location">
    <subcellularLocation>
        <location evidence="15">Cell membrane</location>
        <topology evidence="15">Multi-pass membrane protein</topology>
        <orientation evidence="15">Cytoplasmic side</orientation>
    </subcellularLocation>
    <subcellularLocation>
        <location evidence="1">Membrane</location>
    </subcellularLocation>
</comment>
<dbReference type="InterPro" id="IPR037219">
    <property type="entry name" value="Peptidase_M41-like"/>
</dbReference>
<evidence type="ECO:0000259" key="18">
    <source>
        <dbReference type="SMART" id="SM00382"/>
    </source>
</evidence>
<dbReference type="GO" id="GO:0004222">
    <property type="term" value="F:metalloendopeptidase activity"/>
    <property type="evidence" value="ECO:0007669"/>
    <property type="project" value="InterPro"/>
</dbReference>
<feature type="binding site" evidence="15">
    <location>
        <begin position="184"/>
        <end position="191"/>
    </location>
    <ligand>
        <name>ATP</name>
        <dbReference type="ChEBI" id="CHEBI:30616"/>
    </ligand>
</feature>
<comment type="function">
    <text evidence="15">Acts as a processive, ATP-dependent zinc metallopeptidase for both cytoplasmic and membrane proteins. Plays a role in the quality control of integral membrane proteins.</text>
</comment>
<keyword evidence="13 15" id="KW-0472">Membrane</keyword>
<comment type="similarity">
    <text evidence="14 15">In the central section; belongs to the AAA ATPase family.</text>
</comment>
<gene>
    <name evidence="15" type="primary">ftsH</name>
    <name evidence="19" type="ordered locus">Deipe_3073</name>
</gene>
<dbReference type="InterPro" id="IPR041569">
    <property type="entry name" value="AAA_lid_3"/>
</dbReference>
<evidence type="ECO:0000256" key="5">
    <source>
        <dbReference type="ARBA" id="ARBA00022692"/>
    </source>
</evidence>
<evidence type="ECO:0000313" key="19">
    <source>
        <dbReference type="EMBL" id="AFZ68522.1"/>
    </source>
</evidence>
<dbReference type="FunFam" id="1.10.8.60:FF:000001">
    <property type="entry name" value="ATP-dependent zinc metalloprotease FtsH"/>
    <property type="match status" value="1"/>
</dbReference>
<feature type="signal peptide" evidence="17">
    <location>
        <begin position="1"/>
        <end position="23"/>
    </location>
</feature>
<keyword evidence="10 15" id="KW-0067">ATP-binding</keyword>
<keyword evidence="15" id="KW-1003">Cell membrane</keyword>
<keyword evidence="17" id="KW-0732">Signal</keyword>
<comment type="cofactor">
    <cofactor evidence="15">
        <name>Zn(2+)</name>
        <dbReference type="ChEBI" id="CHEBI:29105"/>
    </cofactor>
    <text evidence="15">Binds 1 zinc ion per subunit.</text>
</comment>
<keyword evidence="9 15" id="KW-0862">Zinc</keyword>
<feature type="transmembrane region" description="Helical" evidence="15">
    <location>
        <begin position="91"/>
        <end position="111"/>
    </location>
</feature>
<evidence type="ECO:0000256" key="17">
    <source>
        <dbReference type="SAM" id="SignalP"/>
    </source>
</evidence>
<dbReference type="Pfam" id="PF17862">
    <property type="entry name" value="AAA_lid_3"/>
    <property type="match status" value="1"/>
</dbReference>
<keyword evidence="6 15" id="KW-0479">Metal-binding</keyword>
<organism evidence="19 20">
    <name type="scientific">Deinococcus peraridilitoris (strain DSM 19664 / LMG 22246 / CIP 109416 / KR-200)</name>
    <dbReference type="NCBI Taxonomy" id="937777"/>
    <lineage>
        <taxon>Bacteria</taxon>
        <taxon>Thermotogati</taxon>
        <taxon>Deinococcota</taxon>
        <taxon>Deinococci</taxon>
        <taxon>Deinococcales</taxon>
        <taxon>Deinococcaceae</taxon>
        <taxon>Deinococcus</taxon>
    </lineage>
</organism>
<dbReference type="InterPro" id="IPR003593">
    <property type="entry name" value="AAA+_ATPase"/>
</dbReference>
<dbReference type="PATRIC" id="fig|937777.3.peg.3088"/>
<keyword evidence="7 15" id="KW-0547">Nucleotide-binding</keyword>
<dbReference type="InterPro" id="IPR027417">
    <property type="entry name" value="P-loop_NTPase"/>
</dbReference>
<dbReference type="PANTHER" id="PTHR23076">
    <property type="entry name" value="METALLOPROTEASE M41 FTSH"/>
    <property type="match status" value="1"/>
</dbReference>
<dbReference type="STRING" id="937777.Deipe_3073"/>
<dbReference type="InterPro" id="IPR000642">
    <property type="entry name" value="Peptidase_M41"/>
</dbReference>
<accession>L0A5S2</accession>
<dbReference type="RefSeq" id="WP_015236821.1">
    <property type="nucleotide sequence ID" value="NC_019793.1"/>
</dbReference>
<comment type="caution">
    <text evidence="15">Lacks conserved residue(s) required for the propagation of feature annotation.</text>
</comment>
<dbReference type="Pfam" id="PF01434">
    <property type="entry name" value="Peptidase_M41"/>
    <property type="match status" value="1"/>
</dbReference>
<comment type="subunit">
    <text evidence="15">Homohexamer.</text>
</comment>
<dbReference type="FunFam" id="1.20.58.760:FF:000001">
    <property type="entry name" value="ATP-dependent zinc metalloprotease FtsH"/>
    <property type="match status" value="1"/>
</dbReference>
<evidence type="ECO:0000256" key="1">
    <source>
        <dbReference type="ARBA" id="ARBA00004370"/>
    </source>
</evidence>
<evidence type="ECO:0000256" key="14">
    <source>
        <dbReference type="ARBA" id="ARBA00061570"/>
    </source>
</evidence>
<feature type="binding site" evidence="15">
    <location>
        <position position="410"/>
    </location>
    <ligand>
        <name>Zn(2+)</name>
        <dbReference type="ChEBI" id="CHEBI:29105"/>
        <note>catalytic</note>
    </ligand>
</feature>
<dbReference type="SUPFAM" id="SSF140990">
    <property type="entry name" value="FtsH protease domain-like"/>
    <property type="match status" value="1"/>
</dbReference>
<keyword evidence="4 15" id="KW-0645">Protease</keyword>
<proteinExistence type="inferred from homology"/>
<dbReference type="NCBIfam" id="TIGR01241">
    <property type="entry name" value="FtsH_fam"/>
    <property type="match status" value="1"/>
</dbReference>
<dbReference type="AlphaFoldDB" id="L0A5S2"/>
<evidence type="ECO:0000256" key="9">
    <source>
        <dbReference type="ARBA" id="ARBA00022833"/>
    </source>
</evidence>
<dbReference type="PROSITE" id="PS00674">
    <property type="entry name" value="AAA"/>
    <property type="match status" value="1"/>
</dbReference>
<evidence type="ECO:0000256" key="12">
    <source>
        <dbReference type="ARBA" id="ARBA00023049"/>
    </source>
</evidence>
<dbReference type="GO" id="GO:0005886">
    <property type="term" value="C:plasma membrane"/>
    <property type="evidence" value="ECO:0007669"/>
    <property type="project" value="UniProtKB-SubCell"/>
</dbReference>
<dbReference type="Pfam" id="PF00004">
    <property type="entry name" value="AAA"/>
    <property type="match status" value="1"/>
</dbReference>
<feature type="active site" evidence="15">
    <location>
        <position position="407"/>
    </location>
</feature>
<feature type="domain" description="AAA+ ATPase" evidence="18">
    <location>
        <begin position="176"/>
        <end position="315"/>
    </location>
</feature>